<gene>
    <name evidence="1" type="ORF">SAMN06265361_103261</name>
</gene>
<comment type="caution">
    <text evidence="1">The sequence shown here is derived from an EMBL/GenBank/DDBJ whole genome shotgun (WGS) entry which is preliminary data.</text>
</comment>
<keyword evidence="2" id="KW-1185">Reference proteome</keyword>
<dbReference type="EMBL" id="FXTU01000003">
    <property type="protein sequence ID" value="SMP19252.1"/>
    <property type="molecule type" value="Genomic_DNA"/>
</dbReference>
<evidence type="ECO:0000313" key="1">
    <source>
        <dbReference type="EMBL" id="SMP19252.1"/>
    </source>
</evidence>
<dbReference type="AlphaFoldDB" id="A0AA45WP62"/>
<dbReference type="Proteomes" id="UP001157946">
    <property type="component" value="Unassembled WGS sequence"/>
</dbReference>
<evidence type="ECO:0000313" key="2">
    <source>
        <dbReference type="Proteomes" id="UP001157946"/>
    </source>
</evidence>
<proteinExistence type="predicted"/>
<name>A0AA45WP62_9BACL</name>
<sequence>MIIDEVLNSMDEYVEIKGYTYGRFEFIAS</sequence>
<organism evidence="1 2">
    <name type="scientific">Laceyella tengchongensis</name>
    <dbReference type="NCBI Taxonomy" id="574699"/>
    <lineage>
        <taxon>Bacteria</taxon>
        <taxon>Bacillati</taxon>
        <taxon>Bacillota</taxon>
        <taxon>Bacilli</taxon>
        <taxon>Bacillales</taxon>
        <taxon>Thermoactinomycetaceae</taxon>
        <taxon>Laceyella</taxon>
    </lineage>
</organism>
<accession>A0AA45WP62</accession>
<protein>
    <submittedName>
        <fullName evidence="1">Uncharacterized protein</fullName>
    </submittedName>
</protein>
<reference evidence="1" key="1">
    <citation type="submission" date="2017-05" db="EMBL/GenBank/DDBJ databases">
        <authorList>
            <person name="Varghese N."/>
            <person name="Submissions S."/>
        </authorList>
    </citation>
    <scope>NUCLEOTIDE SEQUENCE</scope>
    <source>
        <strain evidence="1">DSM 45262</strain>
    </source>
</reference>